<dbReference type="Proteomes" id="UP000254794">
    <property type="component" value="Unassembled WGS sequence"/>
</dbReference>
<evidence type="ECO:0000313" key="1">
    <source>
        <dbReference type="EMBL" id="STX81631.1"/>
    </source>
</evidence>
<proteinExistence type="predicted"/>
<keyword evidence="2" id="KW-1185">Reference proteome</keyword>
<dbReference type="EMBL" id="UGOD01000006">
    <property type="protein sequence ID" value="STX81631.1"/>
    <property type="molecule type" value="Genomic_DNA"/>
</dbReference>
<sequence length="41" mass="4767">MLDNAYPSKKIKQEIEQSLLNSIVEFSYDAIPLQGYYQLES</sequence>
<protein>
    <submittedName>
        <fullName evidence="1">Uncharacterized protein</fullName>
    </submittedName>
</protein>
<evidence type="ECO:0000313" key="2">
    <source>
        <dbReference type="Proteomes" id="UP000254794"/>
    </source>
</evidence>
<accession>A0A378KDN4</accession>
<name>A0A378KDN4_9GAMM</name>
<organism evidence="1 2">
    <name type="scientific">Legionella busanensis</name>
    <dbReference type="NCBI Taxonomy" id="190655"/>
    <lineage>
        <taxon>Bacteria</taxon>
        <taxon>Pseudomonadati</taxon>
        <taxon>Pseudomonadota</taxon>
        <taxon>Gammaproteobacteria</taxon>
        <taxon>Legionellales</taxon>
        <taxon>Legionellaceae</taxon>
        <taxon>Legionella</taxon>
    </lineage>
</organism>
<gene>
    <name evidence="1" type="ORF">NCTC13316_03504</name>
</gene>
<dbReference type="AlphaFoldDB" id="A0A378KDN4"/>
<reference evidence="1 2" key="1">
    <citation type="submission" date="2018-06" db="EMBL/GenBank/DDBJ databases">
        <authorList>
            <consortium name="Pathogen Informatics"/>
            <person name="Doyle S."/>
        </authorList>
    </citation>
    <scope>NUCLEOTIDE SEQUENCE [LARGE SCALE GENOMIC DNA]</scope>
    <source>
        <strain evidence="1 2">NCTC13316</strain>
    </source>
</reference>